<dbReference type="InterPro" id="IPR052922">
    <property type="entry name" value="Cytidylate_Kinase-2"/>
</dbReference>
<organism evidence="1 2">
    <name type="scientific">Halovulum dunhuangense</name>
    <dbReference type="NCBI Taxonomy" id="1505036"/>
    <lineage>
        <taxon>Bacteria</taxon>
        <taxon>Pseudomonadati</taxon>
        <taxon>Pseudomonadota</taxon>
        <taxon>Alphaproteobacteria</taxon>
        <taxon>Rhodobacterales</taxon>
        <taxon>Paracoccaceae</taxon>
        <taxon>Halovulum</taxon>
    </lineage>
</organism>
<keyword evidence="2" id="KW-1185">Reference proteome</keyword>
<dbReference type="PANTHER" id="PTHR37816:SF2">
    <property type="entry name" value="DNA TOPOLOGY MODULATION PROTEIN FLAR-RELATED PROTEIN"/>
    <property type="match status" value="1"/>
</dbReference>
<dbReference type="InterPro" id="IPR027417">
    <property type="entry name" value="P-loop_NTPase"/>
</dbReference>
<sequence length="198" mass="21281">MGPAHPLRIHVTGAAGAGSTTLGRALAARLGLTHHDTDDYHWLPTPVPFAAARPVPERVRLMEEAFLTQPGWVLSGSVAEWGEALSDRFDAIVFLRAPRDLRLERLRLRETQRHGVEALVDGGPHFLAMEAFLAAAARYDEAGGKGRNLWTHRAWLARQACPVIESDGARPVEAQLSAVLGALGIATAPLLDAARAPA</sequence>
<dbReference type="RefSeq" id="WP_171326074.1">
    <property type="nucleotide sequence ID" value="NZ_JABFBC010000002.1"/>
</dbReference>
<reference evidence="1 2" key="1">
    <citation type="submission" date="2020-05" db="EMBL/GenBank/DDBJ databases">
        <title>Gimesia benthica sp. nov., a novel planctomycete isolated from a deep-sea water sample of the Northwest Indian Ocean.</title>
        <authorList>
            <person name="Wang J."/>
            <person name="Ruan C."/>
            <person name="Song L."/>
            <person name="Zhu Y."/>
            <person name="Li A."/>
            <person name="Zheng X."/>
            <person name="Wang L."/>
            <person name="Lu Z."/>
            <person name="Huang Y."/>
            <person name="Du W."/>
            <person name="Zhou Y."/>
            <person name="Huang L."/>
            <person name="Dai X."/>
        </authorList>
    </citation>
    <scope>NUCLEOTIDE SEQUENCE [LARGE SCALE GENOMIC DNA]</scope>
    <source>
        <strain evidence="1 2">YYQ-30</strain>
    </source>
</reference>
<dbReference type="PANTHER" id="PTHR37816">
    <property type="entry name" value="YALI0E33011P"/>
    <property type="match status" value="1"/>
</dbReference>
<dbReference type="AlphaFoldDB" id="A0A849L4U0"/>
<dbReference type="Proteomes" id="UP000572377">
    <property type="component" value="Unassembled WGS sequence"/>
</dbReference>
<dbReference type="NCBIfam" id="NF004861">
    <property type="entry name" value="PRK06217.1"/>
    <property type="match status" value="1"/>
</dbReference>
<gene>
    <name evidence="1" type="ORF">HMH01_12580</name>
</gene>
<name>A0A849L4U0_9RHOB</name>
<evidence type="ECO:0000313" key="1">
    <source>
        <dbReference type="EMBL" id="NNU81273.1"/>
    </source>
</evidence>
<comment type="caution">
    <text evidence="1">The sequence shown here is derived from an EMBL/GenBank/DDBJ whole genome shotgun (WGS) entry which is preliminary data.</text>
</comment>
<dbReference type="EMBL" id="JABFBC010000002">
    <property type="protein sequence ID" value="NNU81273.1"/>
    <property type="molecule type" value="Genomic_DNA"/>
</dbReference>
<dbReference type="SUPFAM" id="SSF52540">
    <property type="entry name" value="P-loop containing nucleoside triphosphate hydrolases"/>
    <property type="match status" value="1"/>
</dbReference>
<proteinExistence type="predicted"/>
<evidence type="ECO:0008006" key="3">
    <source>
        <dbReference type="Google" id="ProtNLM"/>
    </source>
</evidence>
<dbReference type="Gene3D" id="3.40.50.300">
    <property type="entry name" value="P-loop containing nucleotide triphosphate hydrolases"/>
    <property type="match status" value="1"/>
</dbReference>
<evidence type="ECO:0000313" key="2">
    <source>
        <dbReference type="Proteomes" id="UP000572377"/>
    </source>
</evidence>
<protein>
    <recommendedName>
        <fullName evidence="3">Adenylate kinase family enzyme</fullName>
    </recommendedName>
</protein>
<accession>A0A849L4U0</accession>